<protein>
    <submittedName>
        <fullName evidence="1">Uncharacterized protein</fullName>
    </submittedName>
</protein>
<dbReference type="InParanoid" id="V4UPG6"/>
<sequence length="33" mass="3958">MANRLKEDEKNERIIRGLLKLQDNRRCINCNSL</sequence>
<dbReference type="EMBL" id="KI535697">
    <property type="protein sequence ID" value="ESR64336.1"/>
    <property type="molecule type" value="Genomic_DNA"/>
</dbReference>
<dbReference type="Gramene" id="ESR64334">
    <property type="protein sequence ID" value="ESR64334"/>
    <property type="gene ID" value="CICLE_v100075542mg"/>
</dbReference>
<accession>V4UPG6</accession>
<reference evidence="1 2" key="1">
    <citation type="submission" date="2013-10" db="EMBL/GenBank/DDBJ databases">
        <authorList>
            <consortium name="International Citrus Genome Consortium"/>
            <person name="Jenkins J."/>
            <person name="Schmutz J."/>
            <person name="Prochnik S."/>
            <person name="Rokhsar D."/>
            <person name="Gmitter F."/>
            <person name="Ollitrault P."/>
            <person name="Machado M."/>
            <person name="Talon M."/>
            <person name="Wincker P."/>
            <person name="Jaillon O."/>
            <person name="Morgante M."/>
        </authorList>
    </citation>
    <scope>NUCLEOTIDE SEQUENCE</scope>
    <source>
        <strain evidence="2">cv. Clemenules</strain>
    </source>
</reference>
<dbReference type="PANTHER" id="PTHR46085:SF3">
    <property type="entry name" value="ARF GTPASE ACTIVATING PROTEIN"/>
    <property type="match status" value="1"/>
</dbReference>
<dbReference type="GO" id="GO:0005096">
    <property type="term" value="F:GTPase activator activity"/>
    <property type="evidence" value="ECO:0007669"/>
    <property type="project" value="InterPro"/>
</dbReference>
<dbReference type="Gramene" id="ESR64335">
    <property type="protein sequence ID" value="ESR64335"/>
    <property type="gene ID" value="CICLE_v100075542mg"/>
</dbReference>
<dbReference type="EMBL" id="KI535697">
    <property type="protein sequence ID" value="ESR64334.1"/>
    <property type="molecule type" value="Genomic_DNA"/>
</dbReference>
<evidence type="ECO:0000313" key="2">
    <source>
        <dbReference type="Proteomes" id="UP000030687"/>
    </source>
</evidence>
<dbReference type="AlphaFoldDB" id="V4UPG6"/>
<feature type="non-terminal residue" evidence="1">
    <location>
        <position position="33"/>
    </location>
</feature>
<dbReference type="eggNOG" id="KOG0702">
    <property type="taxonomic scope" value="Eukaryota"/>
</dbReference>
<dbReference type="KEGG" id="cic:CICLE_v100075542m"/>
<dbReference type="InterPro" id="IPR044820">
    <property type="entry name" value="AGD14-like"/>
</dbReference>
<keyword evidence="2" id="KW-1185">Reference proteome</keyword>
<name>V4UPG6_CITCL</name>
<proteinExistence type="predicted"/>
<dbReference type="STRING" id="85681.V4UPG6"/>
<evidence type="ECO:0000313" key="1">
    <source>
        <dbReference type="EMBL" id="ESR64336.1"/>
    </source>
</evidence>
<gene>
    <name evidence="1" type="ORF">CICLE_v100075542mg</name>
</gene>
<dbReference type="Proteomes" id="UP000030687">
    <property type="component" value="Unassembled WGS sequence"/>
</dbReference>
<dbReference type="EMBL" id="KI535697">
    <property type="protein sequence ID" value="ESR64335.1"/>
    <property type="molecule type" value="Genomic_DNA"/>
</dbReference>
<dbReference type="PANTHER" id="PTHR46085">
    <property type="entry name" value="ARFGAP/RECO-RELATED"/>
    <property type="match status" value="1"/>
</dbReference>
<organism evidence="1 2">
    <name type="scientific">Citrus clementina</name>
    <name type="common">Clementine</name>
    <name type="synonym">Citrus deliciosa x Citrus sinensis</name>
    <dbReference type="NCBI Taxonomy" id="85681"/>
    <lineage>
        <taxon>Eukaryota</taxon>
        <taxon>Viridiplantae</taxon>
        <taxon>Streptophyta</taxon>
        <taxon>Embryophyta</taxon>
        <taxon>Tracheophyta</taxon>
        <taxon>Spermatophyta</taxon>
        <taxon>Magnoliopsida</taxon>
        <taxon>eudicotyledons</taxon>
        <taxon>Gunneridae</taxon>
        <taxon>Pentapetalae</taxon>
        <taxon>rosids</taxon>
        <taxon>malvids</taxon>
        <taxon>Sapindales</taxon>
        <taxon>Rutaceae</taxon>
        <taxon>Aurantioideae</taxon>
        <taxon>Citrus</taxon>
    </lineage>
</organism>
<dbReference type="Gramene" id="ESR64336">
    <property type="protein sequence ID" value="ESR64336"/>
    <property type="gene ID" value="CICLE_v100075542mg"/>
</dbReference>